<keyword evidence="5" id="KW-0963">Cytoplasm</keyword>
<evidence type="ECO:0000256" key="6">
    <source>
        <dbReference type="ARBA" id="ARBA00023212"/>
    </source>
</evidence>
<dbReference type="Proteomes" id="UP000030746">
    <property type="component" value="Unassembled WGS sequence"/>
</dbReference>
<evidence type="ECO:0000256" key="4">
    <source>
        <dbReference type="ARBA" id="ARBA00022174"/>
    </source>
</evidence>
<name>V4BFT7_LOTGI</name>
<dbReference type="GeneID" id="20248136"/>
<dbReference type="STRING" id="225164.V4BFT7"/>
<accession>V4BFT7</accession>
<organism evidence="8 9">
    <name type="scientific">Lottia gigantea</name>
    <name type="common">Giant owl limpet</name>
    <dbReference type="NCBI Taxonomy" id="225164"/>
    <lineage>
        <taxon>Eukaryota</taxon>
        <taxon>Metazoa</taxon>
        <taxon>Spiralia</taxon>
        <taxon>Lophotrochozoa</taxon>
        <taxon>Mollusca</taxon>
        <taxon>Gastropoda</taxon>
        <taxon>Patellogastropoda</taxon>
        <taxon>Lottioidea</taxon>
        <taxon>Lottiidae</taxon>
        <taxon>Lottia</taxon>
    </lineage>
</organism>
<proteinExistence type="inferred from homology"/>
<protein>
    <recommendedName>
        <fullName evidence="4">Cilia- and flagella-associated protein 300</fullName>
    </recommendedName>
</protein>
<dbReference type="Pfam" id="PF14926">
    <property type="entry name" value="CFAP300"/>
    <property type="match status" value="1"/>
</dbReference>
<dbReference type="EMBL" id="KB199651">
    <property type="protein sequence ID" value="ESP04752.1"/>
    <property type="molecule type" value="Genomic_DNA"/>
</dbReference>
<reference evidence="8 9" key="1">
    <citation type="journal article" date="2013" name="Nature">
        <title>Insights into bilaterian evolution from three spiralian genomes.</title>
        <authorList>
            <person name="Simakov O."/>
            <person name="Marletaz F."/>
            <person name="Cho S.J."/>
            <person name="Edsinger-Gonzales E."/>
            <person name="Havlak P."/>
            <person name="Hellsten U."/>
            <person name="Kuo D.H."/>
            <person name="Larsson T."/>
            <person name="Lv J."/>
            <person name="Arendt D."/>
            <person name="Savage R."/>
            <person name="Osoegawa K."/>
            <person name="de Jong P."/>
            <person name="Grimwood J."/>
            <person name="Chapman J.A."/>
            <person name="Shapiro H."/>
            <person name="Aerts A."/>
            <person name="Otillar R.P."/>
            <person name="Terry A.Y."/>
            <person name="Boore J.L."/>
            <person name="Grigoriev I.V."/>
            <person name="Lindberg D.R."/>
            <person name="Seaver E.C."/>
            <person name="Weisblat D.A."/>
            <person name="Putnam N.H."/>
            <person name="Rokhsar D.S."/>
        </authorList>
    </citation>
    <scope>NUCLEOTIDE SEQUENCE [LARGE SCALE GENOMIC DNA]</scope>
</reference>
<dbReference type="RefSeq" id="XP_009044261.1">
    <property type="nucleotide sequence ID" value="XM_009046013.1"/>
</dbReference>
<dbReference type="OrthoDB" id="10259249at2759"/>
<comment type="function">
    <text evidence="1">Cilium- and flagellum-specific protein that plays a role in axonemal structure organization and motility. May play a role in outer and inner dynein arm assembly.</text>
</comment>
<dbReference type="CTD" id="20248136"/>
<evidence type="ECO:0000313" key="8">
    <source>
        <dbReference type="EMBL" id="ESP04752.1"/>
    </source>
</evidence>
<keyword evidence="7" id="KW-0966">Cell projection</keyword>
<comment type="similarity">
    <text evidence="3">Belongs to the CFAP300 family.</text>
</comment>
<dbReference type="GO" id="GO:0005930">
    <property type="term" value="C:axoneme"/>
    <property type="evidence" value="ECO:0007669"/>
    <property type="project" value="UniProtKB-SubCell"/>
</dbReference>
<dbReference type="HOGENOM" id="CLU_068703_0_0_1"/>
<sequence length="263" mass="30386">METSASKFTFMALKNKKFTSIEGKDNQDNLLKWSMKGRIKAEMFCFDQVFQAYEKDQFVKDFFTDSNVYNNLSILTDSGRWSTVGIPLSAVTVETVPCSVLSMTLFDRLHDNNIVRESGAICKCLDEFYEDFTISDELRKMLLQEDSDHYDTYSESDREQFLFCLFKHVCLGGQVCQYEDDIKPYLDMTKDIYKDLISVQKNSETKVLNIISSVFKVTAGTEKGQVYPASEEHEQNFSYLIVDPLKRHVTVFYHRFGAAVFDS</sequence>
<evidence type="ECO:0000313" key="9">
    <source>
        <dbReference type="Proteomes" id="UP000030746"/>
    </source>
</evidence>
<dbReference type="KEGG" id="lgi:LOTGIDRAFT_229887"/>
<dbReference type="PANTHER" id="PTHR31078:SF1">
    <property type="entry name" value="CILIA- AND FLAGELLA-ASSOCIATED PROTEIN 300"/>
    <property type="match status" value="1"/>
</dbReference>
<evidence type="ECO:0000256" key="3">
    <source>
        <dbReference type="ARBA" id="ARBA00009205"/>
    </source>
</evidence>
<keyword evidence="6" id="KW-0206">Cytoskeleton</keyword>
<dbReference type="AlphaFoldDB" id="V4BFT7"/>
<keyword evidence="9" id="KW-1185">Reference proteome</keyword>
<gene>
    <name evidence="8" type="ORF">LOTGIDRAFT_229887</name>
</gene>
<comment type="subcellular location">
    <subcellularLocation>
        <location evidence="2">Cytoplasm</location>
        <location evidence="2">Cytoskeleton</location>
        <location evidence="2">Cilium axoneme</location>
    </subcellularLocation>
</comment>
<dbReference type="OMA" id="FYHCYGV"/>
<dbReference type="InterPro" id="IPR029416">
    <property type="entry name" value="CFAP300"/>
</dbReference>
<evidence type="ECO:0000256" key="2">
    <source>
        <dbReference type="ARBA" id="ARBA00004430"/>
    </source>
</evidence>
<evidence type="ECO:0000256" key="7">
    <source>
        <dbReference type="ARBA" id="ARBA00023273"/>
    </source>
</evidence>
<evidence type="ECO:0000256" key="1">
    <source>
        <dbReference type="ARBA" id="ARBA00002404"/>
    </source>
</evidence>
<dbReference type="PANTHER" id="PTHR31078">
    <property type="entry name" value="CILIA- AND FLAGELLA-ASSOCIATED PROTEIN 300"/>
    <property type="match status" value="1"/>
</dbReference>
<evidence type="ECO:0000256" key="5">
    <source>
        <dbReference type="ARBA" id="ARBA00022490"/>
    </source>
</evidence>